<dbReference type="InterPro" id="IPR013126">
    <property type="entry name" value="Hsp_70_fam"/>
</dbReference>
<evidence type="ECO:0000313" key="4">
    <source>
        <dbReference type="Proteomes" id="UP000177622"/>
    </source>
</evidence>
<dbReference type="Gene3D" id="3.90.640.10">
    <property type="entry name" value="Actin, Chain A, domain 4"/>
    <property type="match status" value="1"/>
</dbReference>
<organism evidence="3 4">
    <name type="scientific">Penicillium arizonense</name>
    <dbReference type="NCBI Taxonomy" id="1835702"/>
    <lineage>
        <taxon>Eukaryota</taxon>
        <taxon>Fungi</taxon>
        <taxon>Dikarya</taxon>
        <taxon>Ascomycota</taxon>
        <taxon>Pezizomycotina</taxon>
        <taxon>Eurotiomycetes</taxon>
        <taxon>Eurotiomycetidae</taxon>
        <taxon>Eurotiales</taxon>
        <taxon>Aspergillaceae</taxon>
        <taxon>Penicillium</taxon>
    </lineage>
</organism>
<dbReference type="RefSeq" id="XP_022488891.1">
    <property type="nucleotide sequence ID" value="XM_022630781.1"/>
</dbReference>
<proteinExistence type="predicted"/>
<dbReference type="AlphaFoldDB" id="A0A1F5LJR4"/>
<keyword evidence="1" id="KW-0547">Nucleotide-binding</keyword>
<name>A0A1F5LJR4_PENAI</name>
<dbReference type="Pfam" id="PF00012">
    <property type="entry name" value="HSP70"/>
    <property type="match status" value="1"/>
</dbReference>
<dbReference type="EMBL" id="LXJU01000007">
    <property type="protein sequence ID" value="OGE53453.1"/>
    <property type="molecule type" value="Genomic_DNA"/>
</dbReference>
<dbReference type="OrthoDB" id="2963168at2759"/>
<dbReference type="GO" id="GO:0140662">
    <property type="term" value="F:ATP-dependent protein folding chaperone"/>
    <property type="evidence" value="ECO:0007669"/>
    <property type="project" value="InterPro"/>
</dbReference>
<dbReference type="GO" id="GO:0005524">
    <property type="term" value="F:ATP binding"/>
    <property type="evidence" value="ECO:0007669"/>
    <property type="project" value="UniProtKB-KW"/>
</dbReference>
<dbReference type="PANTHER" id="PTHR14187:SF5">
    <property type="entry name" value="HEAT SHOCK 70 KDA PROTEIN 12A"/>
    <property type="match status" value="1"/>
</dbReference>
<dbReference type="STRING" id="1835702.A0A1F5LJR4"/>
<evidence type="ECO:0008006" key="5">
    <source>
        <dbReference type="Google" id="ProtNLM"/>
    </source>
</evidence>
<dbReference type="Proteomes" id="UP000177622">
    <property type="component" value="Unassembled WGS sequence"/>
</dbReference>
<protein>
    <recommendedName>
        <fullName evidence="5">Actin-like ATPase domain-containing protein</fullName>
    </recommendedName>
</protein>
<keyword evidence="2" id="KW-0067">ATP-binding</keyword>
<dbReference type="GeneID" id="34575515"/>
<gene>
    <name evidence="3" type="ORF">PENARI_c007G02252</name>
</gene>
<dbReference type="CDD" id="cd10170">
    <property type="entry name" value="ASKHA_NBD_HSP70"/>
    <property type="match status" value="1"/>
</dbReference>
<dbReference type="SUPFAM" id="SSF53067">
    <property type="entry name" value="Actin-like ATPase domain"/>
    <property type="match status" value="2"/>
</dbReference>
<reference evidence="3 4" key="1">
    <citation type="journal article" date="2016" name="Sci. Rep.">
        <title>Penicillium arizonense, a new, genome sequenced fungal species, reveals a high chemical diversity in secreted metabolites.</title>
        <authorList>
            <person name="Grijseels S."/>
            <person name="Nielsen J.C."/>
            <person name="Randelovic M."/>
            <person name="Nielsen J."/>
            <person name="Nielsen K.F."/>
            <person name="Workman M."/>
            <person name="Frisvad J.C."/>
        </authorList>
    </citation>
    <scope>NUCLEOTIDE SEQUENCE [LARGE SCALE GENOMIC DNA]</scope>
    <source>
        <strain evidence="3 4">CBS 141311</strain>
    </source>
</reference>
<dbReference type="PANTHER" id="PTHR14187">
    <property type="entry name" value="ALPHA KINASE/ELONGATION FACTOR 2 KINASE"/>
    <property type="match status" value="1"/>
</dbReference>
<comment type="caution">
    <text evidence="3">The sequence shown here is derived from an EMBL/GenBank/DDBJ whole genome shotgun (WGS) entry which is preliminary data.</text>
</comment>
<evidence type="ECO:0000256" key="1">
    <source>
        <dbReference type="ARBA" id="ARBA00022741"/>
    </source>
</evidence>
<accession>A0A1F5LJR4</accession>
<dbReference type="Gene3D" id="3.30.420.40">
    <property type="match status" value="2"/>
</dbReference>
<dbReference type="InterPro" id="IPR043129">
    <property type="entry name" value="ATPase_NBD"/>
</dbReference>
<keyword evidence="4" id="KW-1185">Reference proteome</keyword>
<evidence type="ECO:0000256" key="2">
    <source>
        <dbReference type="ARBA" id="ARBA00022840"/>
    </source>
</evidence>
<sequence length="566" mass="63479">MTQPKKDIVVAIDFGTTFSGIAWAHTANPEAIHIIQRWPYNIAGDLGGQTADKTPSELAYNYDNRKVLPVWGAQIPKNMPRLQSFKLDLVPEGRKHRKATLLPDHHDPRRMNYPHRVTANKVLIDYLHALQEHIPKVLKEQFGTALDSMSFKYVIAVPAMWPEKAKAQTRTCAEKAGFGRASDIQIISEPEAAAVHVMTKGHLSALEVDDTIVICDAGGGTVDCITFTILALQPVLRLKESAAGDGKLCGGIFLNNLFEHFLSGRLGNCEGWDDDTLGAAMREFEMETKRSFSGDTKQDFFVPVPGLADNESLGIHRTSYKVTGQELMDTLLPVLTETLELVMRQIRLSKNRPKSVFLVGGFGQSPLLFEYLRRFIPPEINIIAPVNGWTSVARGACVKALADMSDPAPQIQVESRVSRKHYGVTINVPFEDGHDLRKRYWDFYHGAFYITGEDVQESVPITTSYVRHLLKTQGEVNSVPVQIYELNTLEGEDAPLYFNRTIKKHAILEPPLDRISKATIPVKVGADWKEYYKVEYKIQARYYSAHCEHSLWFGGKDHGSVKVDYV</sequence>
<evidence type="ECO:0000313" key="3">
    <source>
        <dbReference type="EMBL" id="OGE53453.1"/>
    </source>
</evidence>